<dbReference type="RefSeq" id="WP_111444182.1">
    <property type="nucleotide sequence ID" value="NZ_QKZK01000003.1"/>
</dbReference>
<reference evidence="2 3" key="1">
    <citation type="submission" date="2018-06" db="EMBL/GenBank/DDBJ databases">
        <title>Genomic Encyclopedia of Archaeal and Bacterial Type Strains, Phase II (KMG-II): from individual species to whole genera.</title>
        <authorList>
            <person name="Goeker M."/>
        </authorList>
    </citation>
    <scope>NUCLEOTIDE SEQUENCE [LARGE SCALE GENOMIC DNA]</scope>
    <source>
        <strain evidence="2 3">DSM 6779</strain>
    </source>
</reference>
<proteinExistence type="predicted"/>
<comment type="caution">
    <text evidence="2">The sequence shown here is derived from an EMBL/GenBank/DDBJ whole genome shotgun (WGS) entry which is preliminary data.</text>
</comment>
<dbReference type="PANTHER" id="PTHR43581:SF4">
    <property type="entry name" value="ATP_GTP PHOSPHATASE"/>
    <property type="match status" value="1"/>
</dbReference>
<feature type="domain" description="ATPase AAA-type core" evidence="1">
    <location>
        <begin position="260"/>
        <end position="403"/>
    </location>
</feature>
<dbReference type="Pfam" id="PF13304">
    <property type="entry name" value="AAA_21"/>
    <property type="match status" value="1"/>
</dbReference>
<name>A0A2W7P9G8_9BACT</name>
<dbReference type="CDD" id="cd00267">
    <property type="entry name" value="ABC_ATPase"/>
    <property type="match status" value="1"/>
</dbReference>
<dbReference type="GO" id="GO:0016887">
    <property type="term" value="F:ATP hydrolysis activity"/>
    <property type="evidence" value="ECO:0007669"/>
    <property type="project" value="InterPro"/>
</dbReference>
<accession>A0A2W7P9G8</accession>
<evidence type="ECO:0000313" key="3">
    <source>
        <dbReference type="Proteomes" id="UP000249239"/>
    </source>
</evidence>
<dbReference type="PANTHER" id="PTHR43581">
    <property type="entry name" value="ATP/GTP PHOSPHATASE"/>
    <property type="match status" value="1"/>
</dbReference>
<dbReference type="Proteomes" id="UP000249239">
    <property type="component" value="Unassembled WGS sequence"/>
</dbReference>
<evidence type="ECO:0000313" key="2">
    <source>
        <dbReference type="EMBL" id="PZX19992.1"/>
    </source>
</evidence>
<dbReference type="GO" id="GO:0005524">
    <property type="term" value="F:ATP binding"/>
    <property type="evidence" value="ECO:0007669"/>
    <property type="project" value="InterPro"/>
</dbReference>
<protein>
    <submittedName>
        <fullName evidence="2">AAA ATPase-like protein</fullName>
    </submittedName>
</protein>
<dbReference type="AlphaFoldDB" id="A0A2W7P9G8"/>
<dbReference type="EMBL" id="QKZK01000003">
    <property type="protein sequence ID" value="PZX19992.1"/>
    <property type="molecule type" value="Genomic_DNA"/>
</dbReference>
<dbReference type="InterPro" id="IPR003959">
    <property type="entry name" value="ATPase_AAA_core"/>
</dbReference>
<sequence>MRIDKVYIEDFKNLKKFCIDLDASQMNTVLLGQNATGKSNFIEALVKIFKYLDLSSESSRKYPEFKYWIKYNCYEKNIIIDYTTNSYIIEIEGRDKAPSFKEFFSSEGKKLYFPKYVFTYYSGISNRLDEVFWEHQNNFYKKIIRADFNIEELDDLRKLFYVKPIHSFFVLLAFFSLSKIETKSKQFLFNVLGIEDLESVLFVIKKAFWAKKDDEKFWGAEGLVKEFLSTLWDYSLAPIYEDKSVDIDFRRQETQKRLYLFIKDKKRLKEFAEKYFNLNNEKPSNTFLFKALESTYISDMLEEVKVKVKKRKDGKVTFKELSEGEQQLLTVIGLLIFTREDESLVLLDEPDTHLNPIWKYDYLYYLKSLVKSKNKLETGGNSDELEEDKTTHVIINTHDPLVIGSMVRSQVRLFGKVIENQYNNSEEPKDRYEELRRQALNFAIEPDIDPQGLGVAGILTSEMFGLPSILDKTTQIKLNKKRYLQGKAMRGELTQSENDEYKKLKSEMEKLGFYEESEDYWFKEYLKEMSKIDSFQKVNFTDAEKLELSRKSQEIAKKIAQRKMTKNDETN</sequence>
<organism evidence="2 3">
    <name type="scientific">Breznakibacter xylanolyticus</name>
    <dbReference type="NCBI Taxonomy" id="990"/>
    <lineage>
        <taxon>Bacteria</taxon>
        <taxon>Pseudomonadati</taxon>
        <taxon>Bacteroidota</taxon>
        <taxon>Bacteroidia</taxon>
        <taxon>Marinilabiliales</taxon>
        <taxon>Marinilabiliaceae</taxon>
        <taxon>Breznakibacter</taxon>
    </lineage>
</organism>
<dbReference type="Gene3D" id="3.40.50.300">
    <property type="entry name" value="P-loop containing nucleotide triphosphate hydrolases"/>
    <property type="match status" value="2"/>
</dbReference>
<dbReference type="InterPro" id="IPR027417">
    <property type="entry name" value="P-loop_NTPase"/>
</dbReference>
<gene>
    <name evidence="2" type="ORF">LX69_00442</name>
</gene>
<dbReference type="SUPFAM" id="SSF52540">
    <property type="entry name" value="P-loop containing nucleoside triphosphate hydrolases"/>
    <property type="match status" value="1"/>
</dbReference>
<dbReference type="OrthoDB" id="9805802at2"/>
<evidence type="ECO:0000259" key="1">
    <source>
        <dbReference type="Pfam" id="PF13304"/>
    </source>
</evidence>
<keyword evidence="3" id="KW-1185">Reference proteome</keyword>
<dbReference type="InterPro" id="IPR051396">
    <property type="entry name" value="Bact_Antivir_Def_Nuclease"/>
</dbReference>